<protein>
    <submittedName>
        <fullName evidence="1">Uncharacterized protein</fullName>
    </submittedName>
</protein>
<sequence length="70" mass="7982">MARRRRLLLSARCYFSLLRTKQLVKGRVCATSQFHHRDMACLLGGWLHVRFCSSPLANKLSPSDFVSQCG</sequence>
<gene>
    <name evidence="1" type="ORF">M440DRAFT_1397369</name>
</gene>
<proteinExistence type="predicted"/>
<name>A0A2T4CEV1_TRILO</name>
<accession>A0A2T4CEV1</accession>
<evidence type="ECO:0000313" key="2">
    <source>
        <dbReference type="Proteomes" id="UP000240760"/>
    </source>
</evidence>
<organism evidence="1 2">
    <name type="scientific">Trichoderma longibrachiatum ATCC 18648</name>
    <dbReference type="NCBI Taxonomy" id="983965"/>
    <lineage>
        <taxon>Eukaryota</taxon>
        <taxon>Fungi</taxon>
        <taxon>Dikarya</taxon>
        <taxon>Ascomycota</taxon>
        <taxon>Pezizomycotina</taxon>
        <taxon>Sordariomycetes</taxon>
        <taxon>Hypocreomycetidae</taxon>
        <taxon>Hypocreales</taxon>
        <taxon>Hypocreaceae</taxon>
        <taxon>Trichoderma</taxon>
    </lineage>
</organism>
<dbReference type="Proteomes" id="UP000240760">
    <property type="component" value="Unassembled WGS sequence"/>
</dbReference>
<evidence type="ECO:0000313" key="1">
    <source>
        <dbReference type="EMBL" id="PTB80074.1"/>
    </source>
</evidence>
<reference evidence="1 2" key="1">
    <citation type="submission" date="2016-07" db="EMBL/GenBank/DDBJ databases">
        <title>Multiple horizontal gene transfer events from other fungi enriched the ability of initially mycotrophic Trichoderma (Ascomycota) to feed on dead plant biomass.</title>
        <authorList>
            <consortium name="DOE Joint Genome Institute"/>
            <person name="Aerts A."/>
            <person name="Atanasova L."/>
            <person name="Chenthamara K."/>
            <person name="Zhang J."/>
            <person name="Grujic M."/>
            <person name="Henrissat B."/>
            <person name="Kuo A."/>
            <person name="Salamov A."/>
            <person name="Lipzen A."/>
            <person name="Labutti K."/>
            <person name="Barry K."/>
            <person name="Miao Y."/>
            <person name="Rahimi M.J."/>
            <person name="Shen Q."/>
            <person name="Grigoriev I.V."/>
            <person name="Kubicek C.P."/>
            <person name="Druzhinina I.S."/>
        </authorList>
    </citation>
    <scope>NUCLEOTIDE SEQUENCE [LARGE SCALE GENOMIC DNA]</scope>
    <source>
        <strain evidence="1 2">ATCC 18648</strain>
    </source>
</reference>
<dbReference type="EMBL" id="KZ679127">
    <property type="protein sequence ID" value="PTB80074.1"/>
    <property type="molecule type" value="Genomic_DNA"/>
</dbReference>
<dbReference type="AlphaFoldDB" id="A0A2T4CEV1"/>
<keyword evidence="2" id="KW-1185">Reference proteome</keyword>